<dbReference type="InterPro" id="IPR000994">
    <property type="entry name" value="Pept_M24"/>
</dbReference>
<dbReference type="PRINTS" id="PR00599">
    <property type="entry name" value="MAPEPTIDASE"/>
</dbReference>
<dbReference type="InterPro" id="IPR036005">
    <property type="entry name" value="Creatinase/aminopeptidase-like"/>
</dbReference>
<evidence type="ECO:0000313" key="4">
    <source>
        <dbReference type="Proteomes" id="UP001081283"/>
    </source>
</evidence>
<reference evidence="3" key="1">
    <citation type="submission" date="2022-10" db="EMBL/GenBank/DDBJ databases">
        <title>Hoeflea sp. J2-29, isolated from marine algae.</title>
        <authorList>
            <person name="Kristyanto S."/>
            <person name="Kim J.M."/>
            <person name="Jeon C.O."/>
        </authorList>
    </citation>
    <scope>NUCLEOTIDE SEQUENCE</scope>
    <source>
        <strain evidence="3">J2-29</strain>
    </source>
</reference>
<sequence length="400" mass="43065">MSENYDPAPADDHVPARGFPPAEFEARLSRAQTAMAAAGLDGLLLTTEAEFRYFTGFLSRFWLSPTRPWFLLVPASGNPVAVVPSIGRACLQATWLDDVRCWESPQPQDEGVSALADALRELFGPNARIGMPEGPETHLRMPLGDYRRLQAQLPGIAFADATGVIKSLRMIKSPAEVEKIARACTIVSDVFEALPEMLVAGMSEIEIFRRFKIACLERGIDDVDYLVGGAGPGGYTDIISPPSPRPVRAGDILMLDTGAVFDGYFCDFDRNFAFGHVPEHAGKAYRVLLDAAEAGLQAARPDATCAELHRAMQGVIDAEFAGGSGVGRMGHGLGMQLTEWPSITPDDHTVLQPGMVLTLEPSLDLAAGRMMVHEENLVVTADGAKLLTRPAPQSMPVIPA</sequence>
<dbReference type="PANTHER" id="PTHR46112:SF2">
    <property type="entry name" value="XAA-PRO AMINOPEPTIDASE P-RELATED"/>
    <property type="match status" value="1"/>
</dbReference>
<dbReference type="CDD" id="cd01066">
    <property type="entry name" value="APP_MetAP"/>
    <property type="match status" value="1"/>
</dbReference>
<evidence type="ECO:0000313" key="3">
    <source>
        <dbReference type="EMBL" id="MCY0094963.1"/>
    </source>
</evidence>
<organism evidence="3 4">
    <name type="scientific">Hoeflea ulvae</name>
    <dbReference type="NCBI Taxonomy" id="2983764"/>
    <lineage>
        <taxon>Bacteria</taxon>
        <taxon>Pseudomonadati</taxon>
        <taxon>Pseudomonadota</taxon>
        <taxon>Alphaproteobacteria</taxon>
        <taxon>Hyphomicrobiales</taxon>
        <taxon>Rhizobiaceae</taxon>
        <taxon>Hoeflea</taxon>
    </lineage>
</organism>
<gene>
    <name evidence="3" type="ORF">OEG82_13145</name>
</gene>
<protein>
    <submittedName>
        <fullName evidence="3">Xaa-Pro peptidase family protein</fullName>
    </submittedName>
</protein>
<dbReference type="RefSeq" id="WP_267612875.1">
    <property type="nucleotide sequence ID" value="NZ_JAOVZQ010000001.1"/>
</dbReference>
<dbReference type="SUPFAM" id="SSF53092">
    <property type="entry name" value="Creatinase/prolidase N-terminal domain"/>
    <property type="match status" value="1"/>
</dbReference>
<dbReference type="SUPFAM" id="SSF55920">
    <property type="entry name" value="Creatinase/aminopeptidase"/>
    <property type="match status" value="1"/>
</dbReference>
<dbReference type="InterPro" id="IPR050659">
    <property type="entry name" value="Peptidase_M24B"/>
</dbReference>
<dbReference type="Pfam" id="PF00557">
    <property type="entry name" value="Peptidase_M24"/>
    <property type="match status" value="1"/>
</dbReference>
<dbReference type="InterPro" id="IPR001714">
    <property type="entry name" value="Pept_M24_MAP"/>
</dbReference>
<feature type="domain" description="Creatinase N-terminal" evidence="2">
    <location>
        <begin position="27"/>
        <end position="171"/>
    </location>
</feature>
<evidence type="ECO:0000259" key="1">
    <source>
        <dbReference type="Pfam" id="PF00557"/>
    </source>
</evidence>
<dbReference type="InterPro" id="IPR029149">
    <property type="entry name" value="Creatin/AminoP/Spt16_N"/>
</dbReference>
<keyword evidence="4" id="KW-1185">Reference proteome</keyword>
<dbReference type="Pfam" id="PF01321">
    <property type="entry name" value="Creatinase_N"/>
    <property type="match status" value="1"/>
</dbReference>
<dbReference type="Gene3D" id="3.40.350.10">
    <property type="entry name" value="Creatinase/prolidase N-terminal domain"/>
    <property type="match status" value="1"/>
</dbReference>
<evidence type="ECO:0000259" key="2">
    <source>
        <dbReference type="Pfam" id="PF01321"/>
    </source>
</evidence>
<dbReference type="PANTHER" id="PTHR46112">
    <property type="entry name" value="AMINOPEPTIDASE"/>
    <property type="match status" value="1"/>
</dbReference>
<proteinExistence type="predicted"/>
<dbReference type="Proteomes" id="UP001081283">
    <property type="component" value="Unassembled WGS sequence"/>
</dbReference>
<comment type="caution">
    <text evidence="3">The sequence shown here is derived from an EMBL/GenBank/DDBJ whole genome shotgun (WGS) entry which is preliminary data.</text>
</comment>
<dbReference type="InterPro" id="IPR000587">
    <property type="entry name" value="Creatinase_N"/>
</dbReference>
<dbReference type="Gene3D" id="3.90.230.10">
    <property type="entry name" value="Creatinase/methionine aminopeptidase superfamily"/>
    <property type="match status" value="1"/>
</dbReference>
<dbReference type="EMBL" id="JAOVZQ010000001">
    <property type="protein sequence ID" value="MCY0094963.1"/>
    <property type="molecule type" value="Genomic_DNA"/>
</dbReference>
<accession>A0ABT3YGF8</accession>
<name>A0ABT3YGF8_9HYPH</name>
<feature type="domain" description="Peptidase M24" evidence="1">
    <location>
        <begin position="178"/>
        <end position="380"/>
    </location>
</feature>